<keyword evidence="2" id="KW-1185">Reference proteome</keyword>
<dbReference type="EMBL" id="JBHTBS010000003">
    <property type="protein sequence ID" value="MFC7337283.1"/>
    <property type="molecule type" value="Genomic_DNA"/>
</dbReference>
<proteinExistence type="predicted"/>
<evidence type="ECO:0008006" key="3">
    <source>
        <dbReference type="Google" id="ProtNLM"/>
    </source>
</evidence>
<name>A0ABW2L6L6_9BACT</name>
<dbReference type="Proteomes" id="UP001596472">
    <property type="component" value="Unassembled WGS sequence"/>
</dbReference>
<evidence type="ECO:0000313" key="1">
    <source>
        <dbReference type="EMBL" id="MFC7337283.1"/>
    </source>
</evidence>
<sequence>MSDKNKVPEGSIQNQLGLGAEAAAIGVNMKSGASAAVVMYESDLNRVAQRIGEYCRKLDIFLKENGQVVYFDHRWRLCEMTPKIFRTWINGHVVIAHKFDEDGKPVVGTLREQDAAAVLVSESFRMWLRPLTGVNDVRLPVIRKLTDGELQETVQNNGKTFYNFSHCEEELTLLPEGYDEETQSYTVPSHIEFDLDLDLAVGQSWFRRTFGEFPVADDRSFAVHVAAMLAPFIRYLPGGFGLRPGFLWDANESGSGKTVMAQAALCAVYGHAKVAKKKSAEDWDKELEAFQRSGREYILVDNLRGGLNSPTVEQMMTSTESVGRSMGGHDTYEADNRLLIFLTGNDTELEGDSVRRFLVCSLEEPGDPNSRVITTPYLTDSQMRSPEWRAEALAALWALVRVWWAKGRPAGPTALASFQPFTELLGGIVTANLFEDPCVKSTRPCRATAEDLEFQKFIEKVVEEIEQSGDLPDEDGVIRRKFDRRDLAEIARRNEVFQEVVGERQDGVSLTIRKEGLTGDLVRHAVDKGYLDGRQEVAWGKLIKKRMGKANFEVDGKRVRFGDRREKHGWRTTVEILGGV</sequence>
<protein>
    <recommendedName>
        <fullName evidence="3">DUF927 domain-containing protein</fullName>
    </recommendedName>
</protein>
<dbReference type="RefSeq" id="WP_379711427.1">
    <property type="nucleotide sequence ID" value="NZ_JBHTBS010000003.1"/>
</dbReference>
<accession>A0ABW2L6L6</accession>
<reference evidence="2" key="1">
    <citation type="journal article" date="2019" name="Int. J. Syst. Evol. Microbiol.">
        <title>The Global Catalogue of Microorganisms (GCM) 10K type strain sequencing project: providing services to taxonomists for standard genome sequencing and annotation.</title>
        <authorList>
            <consortium name="The Broad Institute Genomics Platform"/>
            <consortium name="The Broad Institute Genome Sequencing Center for Infectious Disease"/>
            <person name="Wu L."/>
            <person name="Ma J."/>
        </authorList>
    </citation>
    <scope>NUCLEOTIDE SEQUENCE [LARGE SCALE GENOMIC DNA]</scope>
    <source>
        <strain evidence="2">CGMCC 4.1467</strain>
    </source>
</reference>
<organism evidence="1 2">
    <name type="scientific">Haloferula chungangensis</name>
    <dbReference type="NCBI Taxonomy" id="1048331"/>
    <lineage>
        <taxon>Bacteria</taxon>
        <taxon>Pseudomonadati</taxon>
        <taxon>Verrucomicrobiota</taxon>
        <taxon>Verrucomicrobiia</taxon>
        <taxon>Verrucomicrobiales</taxon>
        <taxon>Verrucomicrobiaceae</taxon>
        <taxon>Haloferula</taxon>
    </lineage>
</organism>
<gene>
    <name evidence="1" type="ORF">ACFQY0_08865</name>
</gene>
<comment type="caution">
    <text evidence="1">The sequence shown here is derived from an EMBL/GenBank/DDBJ whole genome shotgun (WGS) entry which is preliminary data.</text>
</comment>
<evidence type="ECO:0000313" key="2">
    <source>
        <dbReference type="Proteomes" id="UP001596472"/>
    </source>
</evidence>